<dbReference type="InterPro" id="IPR007210">
    <property type="entry name" value="ABC_Gly_betaine_transp_sub-bd"/>
</dbReference>
<dbReference type="AlphaFoldDB" id="A0A9W6J5B1"/>
<dbReference type="RefSeq" id="WP_271169899.1">
    <property type="nucleotide sequence ID" value="NZ_BSFI01000023.1"/>
</dbReference>
<name>A0A9W6J5B1_9HYPH</name>
<dbReference type="GO" id="GO:0022857">
    <property type="term" value="F:transmembrane transporter activity"/>
    <property type="evidence" value="ECO:0007669"/>
    <property type="project" value="InterPro"/>
</dbReference>
<protein>
    <submittedName>
        <fullName evidence="2">ABC transporter substrate-binding protein</fullName>
    </submittedName>
</protein>
<dbReference type="InterPro" id="IPR006311">
    <property type="entry name" value="TAT_signal"/>
</dbReference>
<gene>
    <name evidence="2" type="ORF">GCM10008179_33120</name>
</gene>
<evidence type="ECO:0000313" key="3">
    <source>
        <dbReference type="Proteomes" id="UP001143372"/>
    </source>
</evidence>
<comment type="caution">
    <text evidence="2">The sequence shown here is derived from an EMBL/GenBank/DDBJ whole genome shotgun (WGS) entry which is preliminary data.</text>
</comment>
<dbReference type="Proteomes" id="UP001143372">
    <property type="component" value="Unassembled WGS sequence"/>
</dbReference>
<evidence type="ECO:0000259" key="1">
    <source>
        <dbReference type="Pfam" id="PF04069"/>
    </source>
</evidence>
<organism evidence="2 3">
    <name type="scientific">Hansschlegelia plantiphila</name>
    <dbReference type="NCBI Taxonomy" id="374655"/>
    <lineage>
        <taxon>Bacteria</taxon>
        <taxon>Pseudomonadati</taxon>
        <taxon>Pseudomonadota</taxon>
        <taxon>Alphaproteobacteria</taxon>
        <taxon>Hyphomicrobiales</taxon>
        <taxon>Methylopilaceae</taxon>
        <taxon>Hansschlegelia</taxon>
    </lineage>
</organism>
<feature type="domain" description="ABC-type glycine betaine transport system substrate-binding" evidence="1">
    <location>
        <begin position="42"/>
        <end position="316"/>
    </location>
</feature>
<keyword evidence="3" id="KW-1185">Reference proteome</keyword>
<dbReference type="GO" id="GO:0043190">
    <property type="term" value="C:ATP-binding cassette (ABC) transporter complex"/>
    <property type="evidence" value="ECO:0007669"/>
    <property type="project" value="InterPro"/>
</dbReference>
<reference evidence="2" key="1">
    <citation type="journal article" date="2014" name="Int. J. Syst. Evol. Microbiol.">
        <title>Complete genome sequence of Corynebacterium casei LMG S-19264T (=DSM 44701T), isolated from a smear-ripened cheese.</title>
        <authorList>
            <consortium name="US DOE Joint Genome Institute (JGI-PGF)"/>
            <person name="Walter F."/>
            <person name="Albersmeier A."/>
            <person name="Kalinowski J."/>
            <person name="Ruckert C."/>
        </authorList>
    </citation>
    <scope>NUCLEOTIDE SEQUENCE</scope>
    <source>
        <strain evidence="2">VKM B-2347</strain>
    </source>
</reference>
<dbReference type="SUPFAM" id="SSF53850">
    <property type="entry name" value="Periplasmic binding protein-like II"/>
    <property type="match status" value="1"/>
</dbReference>
<sequence>MRSSGRRSSPVAPEAGLRRGALRLLGALAIALAALPSSGAAATVTVSSKSDTEGSLLGAIILIALEHAGIATRDRVALGGTAIVRAAILAGEIDVYPEYTGNAASFFNRAADPLWRDAAKAYSEAKRLDYDANRIVWLTPSPADNTWAIALRKDVADPNRVESLSDFGRWVSAGGAVTLAASLEFIHSPSALPSFEAAYGFHLKSGQLIGLAGGDTAATLAAAAKQISGANAAMVYGTDGGIPFSGLVVLADDRHVQPVYQPAPIIRETALKAEPRIADILRPIFERLDLSTLQRLNGRIQVGGEPASAVAESYLRDNGFLK</sequence>
<dbReference type="Gene3D" id="3.40.190.10">
    <property type="entry name" value="Periplasmic binding protein-like II"/>
    <property type="match status" value="1"/>
</dbReference>
<dbReference type="Gene3D" id="3.40.190.120">
    <property type="entry name" value="Osmoprotection protein (prox), domain 2"/>
    <property type="match status" value="1"/>
</dbReference>
<reference evidence="2" key="2">
    <citation type="submission" date="2023-01" db="EMBL/GenBank/DDBJ databases">
        <authorList>
            <person name="Sun Q."/>
            <person name="Evtushenko L."/>
        </authorList>
    </citation>
    <scope>NUCLEOTIDE SEQUENCE</scope>
    <source>
        <strain evidence="2">VKM B-2347</strain>
    </source>
</reference>
<dbReference type="Pfam" id="PF04069">
    <property type="entry name" value="OpuAC"/>
    <property type="match status" value="1"/>
</dbReference>
<accession>A0A9W6J5B1</accession>
<proteinExistence type="predicted"/>
<dbReference type="PROSITE" id="PS51318">
    <property type="entry name" value="TAT"/>
    <property type="match status" value="1"/>
</dbReference>
<evidence type="ECO:0000313" key="2">
    <source>
        <dbReference type="EMBL" id="GLK69674.1"/>
    </source>
</evidence>
<dbReference type="EMBL" id="BSFI01000023">
    <property type="protein sequence ID" value="GLK69674.1"/>
    <property type="molecule type" value="Genomic_DNA"/>
</dbReference>